<dbReference type="PANTHER" id="PTHR47199">
    <property type="entry name" value="PHOTOSYSTEM II STABILITY/ASSEMBLY FACTOR HCF136, CHLOROPLASTIC"/>
    <property type="match status" value="1"/>
</dbReference>
<protein>
    <submittedName>
        <fullName evidence="1">Photosystem II stability/assembly factor-like uncharacterized protein</fullName>
    </submittedName>
</protein>
<dbReference type="InterPro" id="IPR015943">
    <property type="entry name" value="WD40/YVTN_repeat-like_dom_sf"/>
</dbReference>
<dbReference type="Proteomes" id="UP000537204">
    <property type="component" value="Unassembled WGS sequence"/>
</dbReference>
<sequence length="448" mass="49434">MSRISRSLLLIICTIYISGCKKNDPPAPDKVPDPIVREVKGIEIISGNNQLAYKGARLDTIILKVKLNASADGSPLAYYIKSSGNYDSFQILSQARSGGDMIIKAFWQSTSNSENPAIKLYLSSECSYSEMQFRTCKKMDSVVISAKSRQPWKSIYSASTGGYNVLQDIQFIDTYKGIVVGEGSGVIRTADGGKTWLRGEPVRNDDNAYIISFTGRDTALVNIVNNYAFFTYDGGKTFFQSKNWTPPTIGHRSSTSYYLQNRNTIYSVGLQGNIAKTMDGGQTWDKSGSFNILNRLNDLTHIGNDTLFTCGSVGFIARTINAGKTWKQQPVQVNNDLNKIYFINSSIGFIGGQNGALLRTTNGGEHWEKISSGADFPIIAIRFFEKGHGYLVSSGGEISESRDNGISWTKIMKSNYGAYDIQRAIIKDENTIFGLQQSSILTYDLSKP</sequence>
<dbReference type="RefSeq" id="WP_183884137.1">
    <property type="nucleotide sequence ID" value="NZ_JACHCE010000008.1"/>
</dbReference>
<reference evidence="1 2" key="1">
    <citation type="submission" date="2020-08" db="EMBL/GenBank/DDBJ databases">
        <title>Genomic Encyclopedia of Type Strains, Phase IV (KMG-V): Genome sequencing to study the core and pangenomes of soil and plant-associated prokaryotes.</title>
        <authorList>
            <person name="Whitman W."/>
        </authorList>
    </citation>
    <scope>NUCLEOTIDE SEQUENCE [LARGE SCALE GENOMIC DNA]</scope>
    <source>
        <strain evidence="1 2">S3M1</strain>
    </source>
</reference>
<dbReference type="InterPro" id="IPR036278">
    <property type="entry name" value="Sialidase_sf"/>
</dbReference>
<accession>A0A7W8ZQE5</accession>
<name>A0A7W8ZQE5_9SPHI</name>
<evidence type="ECO:0000313" key="1">
    <source>
        <dbReference type="EMBL" id="MBB5638294.1"/>
    </source>
</evidence>
<dbReference type="AlphaFoldDB" id="A0A7W8ZQE5"/>
<comment type="caution">
    <text evidence="1">The sequence shown here is derived from an EMBL/GenBank/DDBJ whole genome shotgun (WGS) entry which is preliminary data.</text>
</comment>
<organism evidence="1 2">
    <name type="scientific">Pedobacter cryoconitis</name>
    <dbReference type="NCBI Taxonomy" id="188932"/>
    <lineage>
        <taxon>Bacteria</taxon>
        <taxon>Pseudomonadati</taxon>
        <taxon>Bacteroidota</taxon>
        <taxon>Sphingobacteriia</taxon>
        <taxon>Sphingobacteriales</taxon>
        <taxon>Sphingobacteriaceae</taxon>
        <taxon>Pedobacter</taxon>
    </lineage>
</organism>
<dbReference type="EMBL" id="JACHCE010000008">
    <property type="protein sequence ID" value="MBB5638294.1"/>
    <property type="molecule type" value="Genomic_DNA"/>
</dbReference>
<dbReference type="SUPFAM" id="SSF110296">
    <property type="entry name" value="Oligoxyloglucan reducing end-specific cellobiohydrolase"/>
    <property type="match status" value="1"/>
</dbReference>
<dbReference type="SUPFAM" id="SSF50939">
    <property type="entry name" value="Sialidases"/>
    <property type="match status" value="1"/>
</dbReference>
<dbReference type="PANTHER" id="PTHR47199:SF2">
    <property type="entry name" value="PHOTOSYSTEM II STABILITY_ASSEMBLY FACTOR HCF136, CHLOROPLASTIC"/>
    <property type="match status" value="1"/>
</dbReference>
<dbReference type="Gene3D" id="2.130.10.10">
    <property type="entry name" value="YVTN repeat-like/Quinoprotein amine dehydrogenase"/>
    <property type="match status" value="1"/>
</dbReference>
<proteinExistence type="predicted"/>
<evidence type="ECO:0000313" key="2">
    <source>
        <dbReference type="Proteomes" id="UP000537204"/>
    </source>
</evidence>
<gene>
    <name evidence="1" type="ORF">HDE68_004223</name>
</gene>